<dbReference type="Proteomes" id="UP000000702">
    <property type="component" value="Unassembled WGS sequence"/>
</dbReference>
<reference evidence="2 3" key="2">
    <citation type="journal article" date="2012" name="Proc. Natl. Acad. Sci. U.S.A.">
        <title>Antigenic diversity is generated by distinct evolutionary mechanisms in African trypanosome species.</title>
        <authorList>
            <person name="Jackson A.P."/>
            <person name="Berry A."/>
            <person name="Aslett M."/>
            <person name="Allison H.C."/>
            <person name="Burton P."/>
            <person name="Vavrova-Anderson J."/>
            <person name="Brown R."/>
            <person name="Browne H."/>
            <person name="Corton N."/>
            <person name="Hauser H."/>
            <person name="Gamble J."/>
            <person name="Gilderthorp R."/>
            <person name="Marcello L."/>
            <person name="McQuillan J."/>
            <person name="Otto T.D."/>
            <person name="Quail M.A."/>
            <person name="Sanders M.J."/>
            <person name="van Tonder A."/>
            <person name="Ginger M.L."/>
            <person name="Field M.C."/>
            <person name="Barry J.D."/>
            <person name="Hertz-Fowler C."/>
            <person name="Berriman M."/>
        </authorList>
    </citation>
    <scope>NUCLEOTIDE SEQUENCE [LARGE SCALE GENOMIC DNA]</scope>
    <source>
        <strain evidence="2 3">IL3000</strain>
    </source>
</reference>
<comment type="caution">
    <text evidence="2">The sequence shown here is derived from an EMBL/GenBank/DDBJ whole genome shotgun (WGS) entry which is preliminary data.</text>
</comment>
<gene>
    <name evidence="2" type="ORF">TCIL3000_0_60670</name>
</gene>
<evidence type="ECO:0000313" key="2">
    <source>
        <dbReference type="EMBL" id="CCD15581.1"/>
    </source>
</evidence>
<dbReference type="AlphaFoldDB" id="F9WE75"/>
<sequence length="361" mass="40854">MNKPHGYHRPTGWWDDEFVPNHQDVWYYRATTLCPPRPCTMRTSVLDVLADSVNDPDNLNLLHFLERWYTDLPLHLLRFTVGDFIRDPERCLLEDRLSQEIWDNLARRRTHLYGEMLDQYFALSGAQILTLEDWAQRGSSLTVHPLARGFLEEAVKQAKEPVEQQKPVYLPSPSSQPMSPRPESSPVQEVQEISVVPPIPKPQEVPLSHGSPPTRQKRQPSPPMESMDVTPIPKPQEVPPSHGSPPTRRKRQPSPPMESMDVTLIPKPQEAPPSHGSPPTRRKRQPSPPMESMDVTLIPNQQEVPLSHGSPPTRRKRQPSHSDVKFLTVKSATPPDVLTRPESPQEVNVLSGDTAPPPINP</sequence>
<evidence type="ECO:0000256" key="1">
    <source>
        <dbReference type="SAM" id="MobiDB-lite"/>
    </source>
</evidence>
<dbReference type="VEuPathDB" id="TriTrypDB:TcIL3000_0_60670"/>
<keyword evidence="3" id="KW-1185">Reference proteome</keyword>
<accession>F9WE75</accession>
<evidence type="ECO:0000313" key="3">
    <source>
        <dbReference type="Proteomes" id="UP000000702"/>
    </source>
</evidence>
<protein>
    <submittedName>
        <fullName evidence="2">WGS project CAEQ00000000 data, annotated contig 2443</fullName>
    </submittedName>
</protein>
<feature type="region of interest" description="Disordered" evidence="1">
    <location>
        <begin position="158"/>
        <end position="361"/>
    </location>
</feature>
<reference evidence="3" key="1">
    <citation type="submission" date="2011-07" db="EMBL/GenBank/DDBJ databases">
        <title>Divergent evolution of antigenic variation in African trypanosomes.</title>
        <authorList>
            <person name="Jackson A.P."/>
            <person name="Berry A."/>
            <person name="Allison H.C."/>
            <person name="Burton P."/>
            <person name="Anderson J."/>
            <person name="Aslett M."/>
            <person name="Brown R."/>
            <person name="Corton N."/>
            <person name="Harris D."/>
            <person name="Hauser H."/>
            <person name="Gamble J."/>
            <person name="Gilderthorp R."/>
            <person name="McQuillan J."/>
            <person name="Quail M.A."/>
            <person name="Sanders M."/>
            <person name="Van Tonder A."/>
            <person name="Ginger M.L."/>
            <person name="Donelson J.E."/>
            <person name="Field M.C."/>
            <person name="Barry J.D."/>
            <person name="Berriman M."/>
            <person name="Hertz-Fowler C."/>
        </authorList>
    </citation>
    <scope>NUCLEOTIDE SEQUENCE [LARGE SCALE GENOMIC DNA]</scope>
    <source>
        <strain evidence="3">IL3000</strain>
    </source>
</reference>
<organism evidence="2 3">
    <name type="scientific">Trypanosoma congolense (strain IL3000)</name>
    <dbReference type="NCBI Taxonomy" id="1068625"/>
    <lineage>
        <taxon>Eukaryota</taxon>
        <taxon>Discoba</taxon>
        <taxon>Euglenozoa</taxon>
        <taxon>Kinetoplastea</taxon>
        <taxon>Metakinetoplastina</taxon>
        <taxon>Trypanosomatida</taxon>
        <taxon>Trypanosomatidae</taxon>
        <taxon>Trypanosoma</taxon>
        <taxon>Nannomonas</taxon>
    </lineage>
</organism>
<name>F9WE75_TRYCI</name>
<dbReference type="EMBL" id="CAEQ01001957">
    <property type="protein sequence ID" value="CCD15581.1"/>
    <property type="molecule type" value="Genomic_DNA"/>
</dbReference>
<proteinExistence type="predicted"/>
<feature type="compositionally biased region" description="Low complexity" evidence="1">
    <location>
        <begin position="171"/>
        <end position="186"/>
    </location>
</feature>